<evidence type="ECO:0000256" key="1">
    <source>
        <dbReference type="ARBA" id="ARBA00004429"/>
    </source>
</evidence>
<evidence type="ECO:0000256" key="7">
    <source>
        <dbReference type="ARBA" id="ARBA00023136"/>
    </source>
</evidence>
<evidence type="ECO:0000256" key="8">
    <source>
        <dbReference type="ARBA" id="ARBA00038436"/>
    </source>
</evidence>
<comment type="subunit">
    <text evidence="9">The complex comprises the extracytoplasmic solute receptor protein and the two transmembrane proteins.</text>
</comment>
<protein>
    <recommendedName>
        <fullName evidence="9">TRAP transporter small permease protein</fullName>
    </recommendedName>
</protein>
<dbReference type="FunCoup" id="A0A371RLF6">
    <property type="interactions" value="62"/>
</dbReference>
<feature type="transmembrane region" description="Helical" evidence="9">
    <location>
        <begin position="81"/>
        <end position="104"/>
    </location>
</feature>
<comment type="function">
    <text evidence="9">Part of the tripartite ATP-independent periplasmic (TRAP) transport system.</text>
</comment>
<evidence type="ECO:0000313" key="12">
    <source>
        <dbReference type="Proteomes" id="UP000264589"/>
    </source>
</evidence>
<dbReference type="OrthoDB" id="4964541at2"/>
<dbReference type="InterPro" id="IPR007387">
    <property type="entry name" value="TRAP_DctQ"/>
</dbReference>
<keyword evidence="3" id="KW-1003">Cell membrane</keyword>
<dbReference type="AlphaFoldDB" id="A0A371RLF6"/>
<name>A0A371RLF6_9PROT</name>
<organism evidence="11 12">
    <name type="scientific">Parvularcula marina</name>
    <dbReference type="NCBI Taxonomy" id="2292771"/>
    <lineage>
        <taxon>Bacteria</taxon>
        <taxon>Pseudomonadati</taxon>
        <taxon>Pseudomonadota</taxon>
        <taxon>Alphaproteobacteria</taxon>
        <taxon>Parvularculales</taxon>
        <taxon>Parvularculaceae</taxon>
        <taxon>Parvularcula</taxon>
    </lineage>
</organism>
<dbReference type="InParanoid" id="A0A371RLF6"/>
<evidence type="ECO:0000256" key="9">
    <source>
        <dbReference type="RuleBase" id="RU369079"/>
    </source>
</evidence>
<dbReference type="GO" id="GO:0022857">
    <property type="term" value="F:transmembrane transporter activity"/>
    <property type="evidence" value="ECO:0007669"/>
    <property type="project" value="UniProtKB-UniRule"/>
</dbReference>
<comment type="caution">
    <text evidence="11">The sequence shown here is derived from an EMBL/GenBank/DDBJ whole genome shotgun (WGS) entry which is preliminary data.</text>
</comment>
<comment type="subcellular location">
    <subcellularLocation>
        <location evidence="1 9">Cell inner membrane</location>
        <topology evidence="1 9">Multi-pass membrane protein</topology>
    </subcellularLocation>
</comment>
<feature type="transmembrane region" description="Helical" evidence="9">
    <location>
        <begin position="124"/>
        <end position="147"/>
    </location>
</feature>
<keyword evidence="4 9" id="KW-0997">Cell inner membrane</keyword>
<evidence type="ECO:0000313" key="11">
    <source>
        <dbReference type="EMBL" id="RFB06287.1"/>
    </source>
</evidence>
<keyword evidence="5 9" id="KW-0812">Transmembrane</keyword>
<dbReference type="Pfam" id="PF04290">
    <property type="entry name" value="DctQ"/>
    <property type="match status" value="1"/>
</dbReference>
<proteinExistence type="inferred from homology"/>
<keyword evidence="7 9" id="KW-0472">Membrane</keyword>
<keyword evidence="6 9" id="KW-1133">Transmembrane helix</keyword>
<reference evidence="11 12" key="1">
    <citation type="submission" date="2018-08" db="EMBL/GenBank/DDBJ databases">
        <title>Parvularcula sp. SM1705, isolated from surface water of the South Sea China.</title>
        <authorList>
            <person name="Sun L."/>
        </authorList>
    </citation>
    <scope>NUCLEOTIDE SEQUENCE [LARGE SCALE GENOMIC DNA]</scope>
    <source>
        <strain evidence="11 12">SM1705</strain>
    </source>
</reference>
<dbReference type="PANTHER" id="PTHR35011:SF11">
    <property type="entry name" value="TRAP TRANSPORTER SMALL PERMEASE PROTEIN"/>
    <property type="match status" value="1"/>
</dbReference>
<evidence type="ECO:0000256" key="4">
    <source>
        <dbReference type="ARBA" id="ARBA00022519"/>
    </source>
</evidence>
<accession>A0A371RLF6</accession>
<evidence type="ECO:0000256" key="5">
    <source>
        <dbReference type="ARBA" id="ARBA00022692"/>
    </source>
</evidence>
<feature type="domain" description="Tripartite ATP-independent periplasmic transporters DctQ component" evidence="10">
    <location>
        <begin position="20"/>
        <end position="148"/>
    </location>
</feature>
<evidence type="ECO:0000256" key="2">
    <source>
        <dbReference type="ARBA" id="ARBA00022448"/>
    </source>
</evidence>
<dbReference type="GO" id="GO:0005886">
    <property type="term" value="C:plasma membrane"/>
    <property type="evidence" value="ECO:0007669"/>
    <property type="project" value="UniProtKB-SubCell"/>
</dbReference>
<comment type="similarity">
    <text evidence="8 9">Belongs to the TRAP transporter small permease family.</text>
</comment>
<evidence type="ECO:0000256" key="3">
    <source>
        <dbReference type="ARBA" id="ARBA00022475"/>
    </source>
</evidence>
<dbReference type="EMBL" id="QUQO01000001">
    <property type="protein sequence ID" value="RFB06287.1"/>
    <property type="molecule type" value="Genomic_DNA"/>
</dbReference>
<dbReference type="PANTHER" id="PTHR35011">
    <property type="entry name" value="2,3-DIKETO-L-GULONATE TRAP TRANSPORTER SMALL PERMEASE PROTEIN YIAM"/>
    <property type="match status" value="1"/>
</dbReference>
<evidence type="ECO:0000256" key="6">
    <source>
        <dbReference type="ARBA" id="ARBA00022989"/>
    </source>
</evidence>
<feature type="transmembrane region" description="Helical" evidence="9">
    <location>
        <begin position="44"/>
        <end position="61"/>
    </location>
</feature>
<sequence>MSRLLSLACMWLAGIGLCAMTAIILWQVFARYVLNSSPSWSEQAALYILIWTILFGGAAGVRENFHIRMTAFQDALGKHRVIPLIVAHLITGAIGVFLVIYGANLVVRLWDFTIPTLGVPRGSAMLPMPIAGVLITGFVLEHLIAIFRGREVTPSWP</sequence>
<comment type="caution">
    <text evidence="9">Lacks conserved residue(s) required for the propagation of feature annotation.</text>
</comment>
<gene>
    <name evidence="11" type="ORF">DX908_00585</name>
</gene>
<dbReference type="Proteomes" id="UP000264589">
    <property type="component" value="Unassembled WGS sequence"/>
</dbReference>
<dbReference type="InterPro" id="IPR055348">
    <property type="entry name" value="DctQ"/>
</dbReference>
<keyword evidence="2 9" id="KW-0813">Transport</keyword>
<evidence type="ECO:0000259" key="10">
    <source>
        <dbReference type="Pfam" id="PF04290"/>
    </source>
</evidence>
<keyword evidence="12" id="KW-1185">Reference proteome</keyword>
<dbReference type="GO" id="GO:0015740">
    <property type="term" value="P:C4-dicarboxylate transport"/>
    <property type="evidence" value="ECO:0007669"/>
    <property type="project" value="TreeGrafter"/>
</dbReference>